<dbReference type="EMBL" id="CP029487">
    <property type="protein sequence ID" value="QCT69888.1"/>
    <property type="molecule type" value="Genomic_DNA"/>
</dbReference>
<sequence length="203" mass="21506">MKKKMTALALALGLLLAARPVLAEPLPGPTLRPTPGTAIECENGVGNGQSGINATFQGPDYTLVVPAKLEFGALYWNKNSTYEKNLTKKDLYIGQMTAGYFESGWKIQVNADSGQVKEGSFALSNAKGDTIPFKVTDAAGREVGLNGALATLAQTGPEDAALATLRLTPPQSETQLNLEYSGSLIFTTRLVPPEPVAKQEVNP</sequence>
<feature type="signal peptide" evidence="1">
    <location>
        <begin position="1"/>
        <end position="23"/>
    </location>
</feature>
<evidence type="ECO:0008006" key="4">
    <source>
        <dbReference type="Google" id="ProtNLM"/>
    </source>
</evidence>
<protein>
    <recommendedName>
        <fullName evidence="4">WxL domain-containing protein</fullName>
    </recommendedName>
</protein>
<evidence type="ECO:0000313" key="2">
    <source>
        <dbReference type="EMBL" id="QCT69888.1"/>
    </source>
</evidence>
<reference evidence="2 3" key="1">
    <citation type="submission" date="2018-05" db="EMBL/GenBank/DDBJ databases">
        <title>Genome comparison of Eubacterium sp.</title>
        <authorList>
            <person name="Feng Y."/>
            <person name="Sanchez-Andrea I."/>
            <person name="Stams A.J.M."/>
            <person name="De Vos W.M."/>
        </authorList>
    </citation>
    <scope>NUCLEOTIDE SEQUENCE [LARGE SCALE GENOMIC DNA]</scope>
    <source>
        <strain evidence="2 3">YI</strain>
    </source>
</reference>
<name>A0A4P9C3E6_EUBML</name>
<dbReference type="KEGG" id="emt:CPZ25_000725"/>
<feature type="chain" id="PRO_5020416894" description="WxL domain-containing protein" evidence="1">
    <location>
        <begin position="24"/>
        <end position="203"/>
    </location>
</feature>
<proteinExistence type="predicted"/>
<evidence type="ECO:0000256" key="1">
    <source>
        <dbReference type="SAM" id="SignalP"/>
    </source>
</evidence>
<keyword evidence="1" id="KW-0732">Signal</keyword>
<dbReference type="AlphaFoldDB" id="A0A4P9C3E6"/>
<evidence type="ECO:0000313" key="3">
    <source>
        <dbReference type="Proteomes" id="UP000218387"/>
    </source>
</evidence>
<dbReference type="RefSeq" id="WP_096919355.1">
    <property type="nucleotide sequence ID" value="NZ_CP029487.1"/>
</dbReference>
<accession>A0A4P9C3E6</accession>
<keyword evidence="3" id="KW-1185">Reference proteome</keyword>
<organism evidence="2 3">
    <name type="scientific">Eubacterium maltosivorans</name>
    <dbReference type="NCBI Taxonomy" id="2041044"/>
    <lineage>
        <taxon>Bacteria</taxon>
        <taxon>Bacillati</taxon>
        <taxon>Bacillota</taxon>
        <taxon>Clostridia</taxon>
        <taxon>Eubacteriales</taxon>
        <taxon>Eubacteriaceae</taxon>
        <taxon>Eubacterium</taxon>
    </lineage>
</organism>
<gene>
    <name evidence="2" type="ORF">CPZ25_000725</name>
</gene>
<dbReference type="Proteomes" id="UP000218387">
    <property type="component" value="Chromosome"/>
</dbReference>